<dbReference type="EMBL" id="VTWH01000001">
    <property type="protein sequence ID" value="KAA0971901.1"/>
    <property type="molecule type" value="Genomic_DNA"/>
</dbReference>
<dbReference type="SUPFAM" id="SSF75304">
    <property type="entry name" value="Amidase signature (AS) enzymes"/>
    <property type="match status" value="1"/>
</dbReference>
<organism evidence="3 4">
    <name type="scientific">Aureimonas fodinaquatilis</name>
    <dbReference type="NCBI Taxonomy" id="2565783"/>
    <lineage>
        <taxon>Bacteria</taxon>
        <taxon>Pseudomonadati</taxon>
        <taxon>Pseudomonadota</taxon>
        <taxon>Alphaproteobacteria</taxon>
        <taxon>Hyphomicrobiales</taxon>
        <taxon>Aurantimonadaceae</taxon>
        <taxon>Aureimonas</taxon>
    </lineage>
</organism>
<dbReference type="AlphaFoldDB" id="A0A5B0E1Q9"/>
<proteinExistence type="inferred from homology"/>
<dbReference type="GO" id="GO:0050567">
    <property type="term" value="F:glutaminyl-tRNA synthase (glutamine-hydrolyzing) activity"/>
    <property type="evidence" value="ECO:0007669"/>
    <property type="project" value="UniProtKB-EC"/>
</dbReference>
<sequence>MRAALSIREAQTRLRQGSLKARDLMEAAIVAADRHACELNVFAARADSDGLLTAADKIDRRLATGEAVGPLAGIPIAIKDVFGTKDLPTTASSKVLADHHTGVDAEAVARLRSSGALVVGKSQTHEFAFGPTTNNEYAGPSRNPWNPDHVPGGSSGGSAIALAAGMCMGATGSDTGGSIRTPSALCGVSGLKPTYGLVSRRGVLSLAWSLDHAGPMARSVDDLAFLLEAMAGFDARDSGSVDRPVQQYSALMNQPAGPLRIGVPQDYFLDLVDVEVHAAFDASLECLQSIGCKVHPVSLPSMKYALGAELAILGSEASAYHRDRLKRQAEDYSPNVRRELLAGLTILASDYLLGQRVRGLICKDFATAFQNVDVIATPTVPIVAPLIGATQVVVNGEATPALDAIWRNVFPTNLTGSPTLSLPNGFSKSGLPIGLQLIGRYFDETTLLRLGRDLQAVTEFHRQAPPMIDSA</sequence>
<keyword evidence="4" id="KW-1185">Reference proteome</keyword>
<evidence type="ECO:0000313" key="4">
    <source>
        <dbReference type="Proteomes" id="UP000324738"/>
    </source>
</evidence>
<dbReference type="GO" id="GO:0016740">
    <property type="term" value="F:transferase activity"/>
    <property type="evidence" value="ECO:0007669"/>
    <property type="project" value="UniProtKB-KW"/>
</dbReference>
<dbReference type="RefSeq" id="WP_149297087.1">
    <property type="nucleotide sequence ID" value="NZ_VTWH01000001.1"/>
</dbReference>
<gene>
    <name evidence="3" type="primary">gatA</name>
    <name evidence="3" type="ORF">FPY71_01880</name>
</gene>
<dbReference type="PANTHER" id="PTHR11895:SF7">
    <property type="entry name" value="GLUTAMYL-TRNA(GLN) AMIDOTRANSFERASE SUBUNIT A, MITOCHONDRIAL"/>
    <property type="match status" value="1"/>
</dbReference>
<comment type="caution">
    <text evidence="3">The sequence shown here is derived from an EMBL/GenBank/DDBJ whole genome shotgun (WGS) entry which is preliminary data.</text>
</comment>
<evidence type="ECO:0000256" key="1">
    <source>
        <dbReference type="ARBA" id="ARBA00009199"/>
    </source>
</evidence>
<dbReference type="PANTHER" id="PTHR11895">
    <property type="entry name" value="TRANSAMIDASE"/>
    <property type="match status" value="1"/>
</dbReference>
<comment type="similarity">
    <text evidence="1">Belongs to the amidase family.</text>
</comment>
<dbReference type="Pfam" id="PF01425">
    <property type="entry name" value="Amidase"/>
    <property type="match status" value="1"/>
</dbReference>
<dbReference type="EC" id="6.3.5.7" evidence="3"/>
<evidence type="ECO:0000313" key="3">
    <source>
        <dbReference type="EMBL" id="KAA0971901.1"/>
    </source>
</evidence>
<dbReference type="InterPro" id="IPR000120">
    <property type="entry name" value="Amidase"/>
</dbReference>
<protein>
    <submittedName>
        <fullName evidence="3">Asp-tRNA(Asn)/Glu-tRNA(Gln) amidotransferase subunit GatA</fullName>
        <ecNumber evidence="3">6.3.5.7</ecNumber>
    </submittedName>
</protein>
<dbReference type="Proteomes" id="UP000324738">
    <property type="component" value="Unassembled WGS sequence"/>
</dbReference>
<reference evidence="3 4" key="1">
    <citation type="submission" date="2019-08" db="EMBL/GenBank/DDBJ databases">
        <title>Aureimonas fodiniaquatilis sp. nov., isolated from a coal mine wastewater.</title>
        <authorList>
            <person name="Kim W."/>
        </authorList>
    </citation>
    <scope>NUCLEOTIDE SEQUENCE [LARGE SCALE GENOMIC DNA]</scope>
    <source>
        <strain evidence="3 4">CAU 1482</strain>
    </source>
</reference>
<keyword evidence="3" id="KW-0436">Ligase</keyword>
<dbReference type="OrthoDB" id="9811471at2"/>
<name>A0A5B0E1Q9_9HYPH</name>
<feature type="domain" description="Amidase" evidence="2">
    <location>
        <begin position="24"/>
        <end position="448"/>
    </location>
</feature>
<dbReference type="InterPro" id="IPR023631">
    <property type="entry name" value="Amidase_dom"/>
</dbReference>
<evidence type="ECO:0000259" key="2">
    <source>
        <dbReference type="Pfam" id="PF01425"/>
    </source>
</evidence>
<dbReference type="Gene3D" id="3.90.1300.10">
    <property type="entry name" value="Amidase signature (AS) domain"/>
    <property type="match status" value="1"/>
</dbReference>
<dbReference type="InterPro" id="IPR036928">
    <property type="entry name" value="AS_sf"/>
</dbReference>
<keyword evidence="3" id="KW-0808">Transferase</keyword>
<accession>A0A5B0E1Q9</accession>